<proteinExistence type="predicted"/>
<feature type="domain" description="N-acetyltransferase" evidence="4">
    <location>
        <begin position="11"/>
        <end position="169"/>
    </location>
</feature>
<feature type="region of interest" description="Disordered" evidence="3">
    <location>
        <begin position="1"/>
        <end position="20"/>
    </location>
</feature>
<sequence>MTEPATSDPTTTVRPARTDDIPGLVASSTALFAEDAGTRDPSVDADWPREHAAASFAAALDDPARLVLAVEHAGAVVGHLTGSLTEPTAMRPVKAATLISVYVRPAHRSSGAGARLVDAFVRWAGEQGAAHAEVTAYAANTDAIRFYERNGFAPQSLTLRLSLGTGLGL</sequence>
<dbReference type="Pfam" id="PF00583">
    <property type="entry name" value="Acetyltransf_1"/>
    <property type="match status" value="1"/>
</dbReference>
<dbReference type="SUPFAM" id="SSF55729">
    <property type="entry name" value="Acyl-CoA N-acyltransferases (Nat)"/>
    <property type="match status" value="1"/>
</dbReference>
<dbReference type="Gene3D" id="3.40.630.30">
    <property type="match status" value="1"/>
</dbReference>
<dbReference type="InterPro" id="IPR050832">
    <property type="entry name" value="Bact_Acetyltransf"/>
</dbReference>
<evidence type="ECO:0000256" key="1">
    <source>
        <dbReference type="ARBA" id="ARBA00022679"/>
    </source>
</evidence>
<protein>
    <submittedName>
        <fullName evidence="5">GNAT family N-acetyltransferase</fullName>
    </submittedName>
</protein>
<dbReference type="EMBL" id="CP108222">
    <property type="protein sequence ID" value="WTT14669.1"/>
    <property type="molecule type" value="Genomic_DNA"/>
</dbReference>
<evidence type="ECO:0000259" key="4">
    <source>
        <dbReference type="PROSITE" id="PS51186"/>
    </source>
</evidence>
<feature type="compositionally biased region" description="Polar residues" evidence="3">
    <location>
        <begin position="1"/>
        <end position="13"/>
    </location>
</feature>
<evidence type="ECO:0000313" key="5">
    <source>
        <dbReference type="EMBL" id="WTT14669.1"/>
    </source>
</evidence>
<dbReference type="CDD" id="cd04301">
    <property type="entry name" value="NAT_SF"/>
    <property type="match status" value="1"/>
</dbReference>
<evidence type="ECO:0000256" key="2">
    <source>
        <dbReference type="ARBA" id="ARBA00023315"/>
    </source>
</evidence>
<name>A0AAU1ZSW3_9ACTN</name>
<dbReference type="InterPro" id="IPR016181">
    <property type="entry name" value="Acyl_CoA_acyltransferase"/>
</dbReference>
<dbReference type="GO" id="GO:0016747">
    <property type="term" value="F:acyltransferase activity, transferring groups other than amino-acyl groups"/>
    <property type="evidence" value="ECO:0007669"/>
    <property type="project" value="InterPro"/>
</dbReference>
<dbReference type="PANTHER" id="PTHR43877">
    <property type="entry name" value="AMINOALKYLPHOSPHONATE N-ACETYLTRANSFERASE-RELATED-RELATED"/>
    <property type="match status" value="1"/>
</dbReference>
<evidence type="ECO:0000256" key="3">
    <source>
        <dbReference type="SAM" id="MobiDB-lite"/>
    </source>
</evidence>
<accession>A0AAU1ZSW3</accession>
<keyword evidence="2" id="KW-0012">Acyltransferase</keyword>
<gene>
    <name evidence="5" type="ORF">OHA22_03615</name>
</gene>
<dbReference type="InterPro" id="IPR000182">
    <property type="entry name" value="GNAT_dom"/>
</dbReference>
<keyword evidence="1" id="KW-0808">Transferase</keyword>
<reference evidence="5" key="1">
    <citation type="submission" date="2022-10" db="EMBL/GenBank/DDBJ databases">
        <title>The complete genomes of actinobacterial strains from the NBC collection.</title>
        <authorList>
            <person name="Joergensen T.S."/>
            <person name="Alvarez Arevalo M."/>
            <person name="Sterndorff E.B."/>
            <person name="Faurdal D."/>
            <person name="Vuksanovic O."/>
            <person name="Mourched A.-S."/>
            <person name="Charusanti P."/>
            <person name="Shaw S."/>
            <person name="Blin K."/>
            <person name="Weber T."/>
        </authorList>
    </citation>
    <scope>NUCLEOTIDE SEQUENCE</scope>
    <source>
        <strain evidence="5">NBC_00093</strain>
    </source>
</reference>
<dbReference type="AlphaFoldDB" id="A0AAU1ZSW3"/>
<dbReference type="PROSITE" id="PS51186">
    <property type="entry name" value="GNAT"/>
    <property type="match status" value="1"/>
</dbReference>
<organism evidence="5">
    <name type="scientific">Streptomyces sp. NBC_00093</name>
    <dbReference type="NCBI Taxonomy" id="2975649"/>
    <lineage>
        <taxon>Bacteria</taxon>
        <taxon>Bacillati</taxon>
        <taxon>Actinomycetota</taxon>
        <taxon>Actinomycetes</taxon>
        <taxon>Kitasatosporales</taxon>
        <taxon>Streptomycetaceae</taxon>
        <taxon>Streptomyces</taxon>
    </lineage>
</organism>